<name>A0A4P8PJS5_9VIRU</name>
<proteinExistence type="predicted"/>
<evidence type="ECO:0000313" key="1">
    <source>
        <dbReference type="EMBL" id="QCQ84569.1"/>
    </source>
</evidence>
<dbReference type="InterPro" id="IPR046781">
    <property type="entry name" value="Phage_ORF5"/>
</dbReference>
<dbReference type="Pfam" id="PF20577">
    <property type="entry name" value="Phage_ORF5"/>
    <property type="match status" value="1"/>
</dbReference>
<accession>A0A4P8PJS5</accession>
<sequence length="102" mass="10879">MRVFSVYDNGIGAYAAPFVLRSDNEAIRGFVLAVCDPRSQLLFQHPEDFTLMSIGSFDDVTADIVSWTPVKVCTGLEAKVRGASIPQSSPASLAVDAGEGEV</sequence>
<protein>
    <submittedName>
        <fullName evidence="1">Nonstructural protein</fullName>
    </submittedName>
</protein>
<dbReference type="EMBL" id="MK249127">
    <property type="protein sequence ID" value="QCQ84569.1"/>
    <property type="molecule type" value="Genomic_DNA"/>
</dbReference>
<organism evidence="1">
    <name type="scientific">Blackfly microvirus SF02</name>
    <dbReference type="NCBI Taxonomy" id="2576452"/>
    <lineage>
        <taxon>Viruses</taxon>
        <taxon>Monodnaviria</taxon>
        <taxon>Sangervirae</taxon>
        <taxon>Phixviricota</taxon>
        <taxon>Malgrandaviricetes</taxon>
        <taxon>Petitvirales</taxon>
        <taxon>Microviridae</taxon>
        <taxon>Microvirus</taxon>
    </lineage>
</organism>
<reference evidence="1" key="1">
    <citation type="submission" date="2018-12" db="EMBL/GenBank/DDBJ databases">
        <title>Singled stranded DNA viruses identified in blackflies (Austrosimulium ungulatum) sampled in New Zealand.</title>
        <authorList>
            <person name="Kraberger S."/>
            <person name="Fontenele R.S."/>
            <person name="Schmidlin K."/>
            <person name="Walters M."/>
            <person name="Varsani A."/>
        </authorList>
    </citation>
    <scope>NUCLEOTIDE SEQUENCE [LARGE SCALE GENOMIC DNA]</scope>
    <source>
        <strain evidence="1">009</strain>
    </source>
</reference>
<dbReference type="Proteomes" id="UP000323916">
    <property type="component" value="Segment"/>
</dbReference>